<accession>A0A514A1Q1</accession>
<name>A0A514A1Q1_9CAUD</name>
<keyword evidence="2" id="KW-1185">Reference proteome</keyword>
<evidence type="ECO:0000313" key="2">
    <source>
        <dbReference type="Proteomes" id="UP000318420"/>
    </source>
</evidence>
<reference evidence="1 2" key="1">
    <citation type="submission" date="2019-04" db="EMBL/GenBank/DDBJ databases">
        <title>Novel bacteriophages capable of disrupting biofilms from clinical strains of Aeromonas hydrophila with intrinsic antibiotic resistance.</title>
        <authorList>
            <person name="Kabwe M."/>
            <person name="Brown T.L."/>
            <person name="Speirs L."/>
            <person name="Ku H."/>
            <person name="Leach M."/>
            <person name="Chan H.T."/>
            <person name="Petrovski S."/>
            <person name="Lock P."/>
            <person name="Tucci J."/>
        </authorList>
    </citation>
    <scope>NUCLEOTIDE SEQUENCE [LARGE SCALE GENOMIC DNA]</scope>
</reference>
<gene>
    <name evidence="1" type="ORF">LAh10_200</name>
</gene>
<sequence>MKTELIKEIFLDAYLGKENKERDYKYWVKPLNPDDGIKFFCVFRIRLKGKAAILVRIQVDLEAELANTETSLIYIDQGFKPNTRFRTDFTKTFYKKRERLTGLGIDEIIKRVAPGLAEKLHKAEELANVDQ</sequence>
<organism evidence="1 2">
    <name type="scientific">Aeromonas phage LAh10</name>
    <dbReference type="NCBI Taxonomy" id="2591025"/>
    <lineage>
        <taxon>Viruses</taxon>
        <taxon>Duplodnaviria</taxon>
        <taxon>Heunggongvirae</taxon>
        <taxon>Uroviricota</taxon>
        <taxon>Caudoviricetes</taxon>
        <taxon>Chimalliviridae</taxon>
        <taxon>Ludhianavirus</taxon>
        <taxon>Ludhianavirus LAh10</taxon>
    </lineage>
</organism>
<dbReference type="EMBL" id="MK838116">
    <property type="protein sequence ID" value="QDH47201.1"/>
    <property type="molecule type" value="Genomic_DNA"/>
</dbReference>
<protein>
    <submittedName>
        <fullName evidence="1">Uncharacterized protein</fullName>
    </submittedName>
</protein>
<evidence type="ECO:0000313" key="1">
    <source>
        <dbReference type="EMBL" id="QDH47201.1"/>
    </source>
</evidence>
<proteinExistence type="predicted"/>
<dbReference type="Proteomes" id="UP000318420">
    <property type="component" value="Segment"/>
</dbReference>